<keyword evidence="12" id="KW-0449">Lipoprotein</keyword>
<evidence type="ECO:0000256" key="7">
    <source>
        <dbReference type="ARBA" id="ARBA00022889"/>
    </source>
</evidence>
<evidence type="ECO:0000256" key="9">
    <source>
        <dbReference type="ARBA" id="ARBA00023136"/>
    </source>
</evidence>
<dbReference type="GO" id="GO:0005886">
    <property type="term" value="C:plasma membrane"/>
    <property type="evidence" value="ECO:0007669"/>
    <property type="project" value="UniProtKB-SubCell"/>
</dbReference>
<dbReference type="GO" id="GO:0098552">
    <property type="term" value="C:side of membrane"/>
    <property type="evidence" value="ECO:0007669"/>
    <property type="project" value="UniProtKB-KW"/>
</dbReference>
<keyword evidence="7" id="KW-0130">Cell adhesion</keyword>
<dbReference type="PANTHER" id="PTHR44170">
    <property type="entry name" value="PROTEIN SIDEKICK"/>
    <property type="match status" value="1"/>
</dbReference>
<dbReference type="GO" id="GO:0060857">
    <property type="term" value="P:establishment of glial blood-brain barrier"/>
    <property type="evidence" value="ECO:0007669"/>
    <property type="project" value="UniProtKB-ARBA"/>
</dbReference>
<dbReference type="InterPro" id="IPR007110">
    <property type="entry name" value="Ig-like_dom"/>
</dbReference>
<dbReference type="EMBL" id="GANO01001293">
    <property type="protein sequence ID" value="JAB58578.1"/>
    <property type="molecule type" value="mRNA"/>
</dbReference>
<dbReference type="FunFam" id="2.60.40.10:FF:001698">
    <property type="entry name" value="contactin"/>
    <property type="match status" value="1"/>
</dbReference>
<dbReference type="GO" id="GO:0005918">
    <property type="term" value="C:septate junction"/>
    <property type="evidence" value="ECO:0007669"/>
    <property type="project" value="UniProtKB-SubCell"/>
</dbReference>
<dbReference type="InterPro" id="IPR001304">
    <property type="entry name" value="C-type_lectin-like"/>
</dbReference>
<dbReference type="Gene3D" id="2.60.40.10">
    <property type="entry name" value="Immunoglobulins"/>
    <property type="match status" value="10"/>
</dbReference>
<dbReference type="GO" id="GO:0021682">
    <property type="term" value="P:nerve maturation"/>
    <property type="evidence" value="ECO:0007669"/>
    <property type="project" value="UniProtKB-ARBA"/>
</dbReference>
<dbReference type="SMART" id="SM00034">
    <property type="entry name" value="CLECT"/>
    <property type="match status" value="1"/>
</dbReference>
<evidence type="ECO:0000256" key="13">
    <source>
        <dbReference type="ARBA" id="ARBA00023319"/>
    </source>
</evidence>
<feature type="domain" description="Ig-like" evidence="17">
    <location>
        <begin position="551"/>
        <end position="631"/>
    </location>
</feature>
<evidence type="ECO:0000256" key="10">
    <source>
        <dbReference type="ARBA" id="ARBA00023157"/>
    </source>
</evidence>
<dbReference type="GO" id="GO:0061343">
    <property type="term" value="P:cell adhesion involved in heart morphogenesis"/>
    <property type="evidence" value="ECO:0007669"/>
    <property type="project" value="UniProtKB-ARBA"/>
</dbReference>
<sequence>MQRWNIYRLFGCLLVLTLLEINLILCQVNQYRPNDPYNRGGDPYTQNQRNNPNLQNQNLNQPQYGQQSQQQYGQERQRQQQQQIGPINNDLGGGGSFYDNQNRYSSSPIGGYNSPGGIGGFNQYGIDGFDPNAYCPENWLAYRSTCIRIHKSPRKNWLNAKKICQANQGDLINIDTIEKHTFIFKHLIQDNNQNNRYFVSARQTSPNNWANDDNSPLVNVEGLINYTEDIENEEHQDNYLKYDQEQNLKQQNQQNWRHQQQYGPYGPLAIKDRLVYGFSHTNDKWQLFPAYDYDENLFICESYQLYSVNNINLRADDKREYDYGLEITDFEKIPRGPYFIKQPRDTTYDTGKFKNVHDVSISCLAGGYPVPTYSWFKEEYKNDNLTYTKIDPLRDSRYTLSGGNLIIYKPEQTRDQGTYHCVAENKFGRIMSESVQLNFGYILEFNLQRSSETGEMNWGKALFCDPPQHYPRVKYYWSRDYFPNFVEEDQRVFVSHDGALYFSSLETIDRANYSCTVQSLVSDTGRNGPFFNLRVMPHSNYQELIFANSFPKIFPEAPVAGEEVRLECVAFGYPVSSYNWTRRNTNLPRNSYLTSYNRVLIIPNATVNDNGEYICTVKNDRKTMQKSVFLSIQMRPNFTIPLRDKIRDFQSDVDFYCEANAIPDVNYTWYKNGELLEWEKMNKDKFIIQDNILKIKYLDPDEDNGMYQCKATNQLKGVYSSAQLRVLSMKPSFKKKPLESEIYAIYNGNTTIECEPEAAPLPKFQWKKDGNVIGSGGHRRILPTGTLIISPTSRDDEGVYTCIATNTYGTDESHARLIVLQELRFTQTLPPRVITQIDELMFLQCNVIYDEILDVAFIWTHNGQIINPSDDVTMDDPRFFTNYNSLEVHNVTLLDGGDYECIAKSAVNRIVSKTNVIVQGPPGAPGGVKVIDIKKREAILEWIDGTSNGRPIMYYNILGRTNWNKTWANVSEGVVAIEVDRYNGRRRAEVTGLTPWSGYEFSVAAVNDLGVGVPSAPSPLYSTSDDKPYVHPKNVGGGGGKIGDLTITWEPLKPQEQNGANIHYKIFWRLHGKQTEWATDVLKKQGNVGQAVVHIPFDNYYTKYDVKVQAWNHLGAGPESPIVVIYSAEDMPQTAPQLPVARSFNSTALNMSWVPVNMTRENIRGKLIGHRLKYWKKDHAEEDAVYYLSRTIRPWALIVGLEPDTYYFVKVMAYNSAGEGPESERYLERTYRNAPQKPPSSVFIYGINPSTVRVVWRYISPSQEEEPIQGYKIRVWEIDQDMSTANDTIIWVGNKLEGYVDNLTPGKSYKMRVLAFSNGGDGRMSSPTLQFQMGITQSPNTATGKFSIINSLLVASISMTFYLFLC</sequence>
<dbReference type="GO" id="GO:0030424">
    <property type="term" value="C:axon"/>
    <property type="evidence" value="ECO:0007669"/>
    <property type="project" value="TreeGrafter"/>
</dbReference>
<dbReference type="GO" id="GO:0019991">
    <property type="term" value="P:septate junction assembly"/>
    <property type="evidence" value="ECO:0007669"/>
    <property type="project" value="UniProtKB-ARBA"/>
</dbReference>
<comment type="subcellular location">
    <subcellularLocation>
        <location evidence="14">Cell junction</location>
        <location evidence="14">Septate junction</location>
    </subcellularLocation>
    <subcellularLocation>
        <location evidence="1">Cell membrane</location>
        <topology evidence="1">Lipid-anchor</topology>
        <topology evidence="1">GPI-anchor</topology>
    </subcellularLocation>
</comment>
<evidence type="ECO:0000256" key="6">
    <source>
        <dbReference type="ARBA" id="ARBA00022737"/>
    </source>
</evidence>
<evidence type="ECO:0000313" key="19">
    <source>
        <dbReference type="EMBL" id="JAB58578.1"/>
    </source>
</evidence>
<feature type="domain" description="Ig-like" evidence="17">
    <location>
        <begin position="731"/>
        <end position="818"/>
    </location>
</feature>
<organism evidence="19">
    <name type="scientific">Corethrella appendiculata</name>
    <dbReference type="NCBI Taxonomy" id="1370023"/>
    <lineage>
        <taxon>Eukaryota</taxon>
        <taxon>Metazoa</taxon>
        <taxon>Ecdysozoa</taxon>
        <taxon>Arthropoda</taxon>
        <taxon>Hexapoda</taxon>
        <taxon>Insecta</taxon>
        <taxon>Pterygota</taxon>
        <taxon>Neoptera</taxon>
        <taxon>Endopterygota</taxon>
        <taxon>Diptera</taxon>
        <taxon>Nematocera</taxon>
        <taxon>Culicoidea</taxon>
        <taxon>Chaoboridae</taxon>
        <taxon>Corethrella</taxon>
    </lineage>
</organism>
<dbReference type="SMART" id="SM00408">
    <property type="entry name" value="IGc2"/>
    <property type="match status" value="5"/>
</dbReference>
<feature type="signal peptide" evidence="16">
    <location>
        <begin position="1"/>
        <end position="26"/>
    </location>
</feature>
<evidence type="ECO:0000256" key="8">
    <source>
        <dbReference type="ARBA" id="ARBA00022949"/>
    </source>
</evidence>
<dbReference type="FunFam" id="2.60.40.10:FF:001582">
    <property type="entry name" value="Receptor tyrosine kinase Flt1b"/>
    <property type="match status" value="1"/>
</dbReference>
<dbReference type="FunFam" id="2.60.40.10:FF:000035">
    <property type="entry name" value="Contactin 1"/>
    <property type="match status" value="1"/>
</dbReference>
<evidence type="ECO:0000256" key="2">
    <source>
        <dbReference type="ARBA" id="ARBA00009812"/>
    </source>
</evidence>
<feature type="compositionally biased region" description="Low complexity" evidence="15">
    <location>
        <begin position="46"/>
        <end position="89"/>
    </location>
</feature>
<evidence type="ECO:0000256" key="4">
    <source>
        <dbReference type="ARBA" id="ARBA00022622"/>
    </source>
</evidence>
<keyword evidence="3" id="KW-1003">Cell membrane</keyword>
<dbReference type="GO" id="GO:0098609">
    <property type="term" value="P:cell-cell adhesion"/>
    <property type="evidence" value="ECO:0007669"/>
    <property type="project" value="TreeGrafter"/>
</dbReference>
<dbReference type="CDD" id="cd00063">
    <property type="entry name" value="FN3"/>
    <property type="match status" value="4"/>
</dbReference>
<evidence type="ECO:0000256" key="5">
    <source>
        <dbReference type="ARBA" id="ARBA00022729"/>
    </source>
</evidence>
<evidence type="ECO:0000256" key="16">
    <source>
        <dbReference type="SAM" id="SignalP"/>
    </source>
</evidence>
<dbReference type="PROSITE" id="PS50835">
    <property type="entry name" value="IG_LIKE"/>
    <property type="match status" value="6"/>
</dbReference>
<keyword evidence="8" id="KW-0965">Cell junction</keyword>
<keyword evidence="5 16" id="KW-0732">Signal</keyword>
<name>W4VRM9_9DIPT</name>
<dbReference type="SUPFAM" id="SSF48726">
    <property type="entry name" value="Immunoglobulin"/>
    <property type="match status" value="6"/>
</dbReference>
<reference evidence="19" key="1">
    <citation type="journal article" date="2014" name="Insect Biochem. Mol. Biol.">
        <title>An insight into the sialome of the frog biting fly, Corethrella appendiculata.</title>
        <authorList>
            <person name="Ribeiro J.M.C."/>
            <person name="Chagas A.C."/>
            <person name="Pham V.M."/>
            <person name="Lounibos L.P."/>
            <person name="Calvo E."/>
        </authorList>
    </citation>
    <scope>NUCLEOTIDE SEQUENCE</scope>
    <source>
        <tissue evidence="19">Salivary glands</tissue>
    </source>
</reference>
<proteinExistence type="evidence at transcript level"/>
<dbReference type="SUPFAM" id="SSF56436">
    <property type="entry name" value="C-type lectin-like"/>
    <property type="match status" value="1"/>
</dbReference>
<comment type="similarity">
    <text evidence="2">Belongs to the immunoglobulin superfamily. Contactin family.</text>
</comment>
<accession>W4VRM9</accession>
<dbReference type="CDD" id="cd00037">
    <property type="entry name" value="CLECT"/>
    <property type="match status" value="1"/>
</dbReference>
<dbReference type="GO" id="GO:0008366">
    <property type="term" value="P:axon ensheathment"/>
    <property type="evidence" value="ECO:0007669"/>
    <property type="project" value="UniProtKB-ARBA"/>
</dbReference>
<keyword evidence="13" id="KW-0393">Immunoglobulin domain</keyword>
<evidence type="ECO:0000256" key="14">
    <source>
        <dbReference type="ARBA" id="ARBA00060461"/>
    </source>
</evidence>
<feature type="domain" description="Ig-like" evidence="17">
    <location>
        <begin position="843"/>
        <end position="912"/>
    </location>
</feature>
<evidence type="ECO:0000256" key="1">
    <source>
        <dbReference type="ARBA" id="ARBA00004609"/>
    </source>
</evidence>
<feature type="domain" description="Fibronectin type-III" evidence="18">
    <location>
        <begin position="924"/>
        <end position="1026"/>
    </location>
</feature>
<dbReference type="InterPro" id="IPR016187">
    <property type="entry name" value="CTDL_fold"/>
</dbReference>
<evidence type="ECO:0000256" key="12">
    <source>
        <dbReference type="ARBA" id="ARBA00023288"/>
    </source>
</evidence>
<evidence type="ECO:0000256" key="11">
    <source>
        <dbReference type="ARBA" id="ARBA00023180"/>
    </source>
</evidence>
<dbReference type="FunFam" id="2.60.40.10:FF:000047">
    <property type="entry name" value="Contactin 1"/>
    <property type="match status" value="1"/>
</dbReference>
<evidence type="ECO:0000259" key="17">
    <source>
        <dbReference type="PROSITE" id="PS50835"/>
    </source>
</evidence>
<feature type="region of interest" description="Disordered" evidence="15">
    <location>
        <begin position="32"/>
        <end position="109"/>
    </location>
</feature>
<dbReference type="FunFam" id="2.60.40.10:FF:000064">
    <property type="entry name" value="Contactin 1"/>
    <property type="match status" value="1"/>
</dbReference>
<keyword evidence="6" id="KW-0677">Repeat</keyword>
<feature type="domain" description="Ig-like" evidence="17">
    <location>
        <begin position="636"/>
        <end position="725"/>
    </location>
</feature>
<feature type="chain" id="PRO_5004852155" evidence="16">
    <location>
        <begin position="27"/>
        <end position="1366"/>
    </location>
</feature>
<feature type="domain" description="Fibronectin type-III" evidence="18">
    <location>
        <begin position="1135"/>
        <end position="1233"/>
    </location>
</feature>
<feature type="domain" description="Ig-like" evidence="17">
    <location>
        <begin position="454"/>
        <end position="519"/>
    </location>
</feature>
<feature type="domain" description="Fibronectin type-III" evidence="18">
    <location>
        <begin position="1031"/>
        <end position="1130"/>
    </location>
</feature>
<dbReference type="InterPro" id="IPR003599">
    <property type="entry name" value="Ig_sub"/>
</dbReference>
<dbReference type="SMART" id="SM00060">
    <property type="entry name" value="FN3"/>
    <property type="match status" value="4"/>
</dbReference>
<keyword evidence="10" id="KW-1015">Disulfide bond</keyword>
<dbReference type="Pfam" id="PF13927">
    <property type="entry name" value="Ig_3"/>
    <property type="match status" value="2"/>
</dbReference>
<keyword evidence="11" id="KW-0325">Glycoprotein</keyword>
<dbReference type="InterPro" id="IPR036116">
    <property type="entry name" value="FN3_sf"/>
</dbReference>
<dbReference type="Pfam" id="PF07679">
    <property type="entry name" value="I-set"/>
    <property type="match status" value="3"/>
</dbReference>
<dbReference type="InterPro" id="IPR013098">
    <property type="entry name" value="Ig_I-set"/>
</dbReference>
<dbReference type="GO" id="GO:0007411">
    <property type="term" value="P:axon guidance"/>
    <property type="evidence" value="ECO:0007669"/>
    <property type="project" value="TreeGrafter"/>
</dbReference>
<protein>
    <submittedName>
        <fullName evidence="19">Putative contactin 3 plasmacytoma associated</fullName>
    </submittedName>
</protein>
<feature type="domain" description="Fibronectin type-III" evidence="18">
    <location>
        <begin position="1238"/>
        <end position="1339"/>
    </location>
</feature>
<dbReference type="PROSITE" id="PS50853">
    <property type="entry name" value="FN3"/>
    <property type="match status" value="4"/>
</dbReference>
<evidence type="ECO:0000259" key="18">
    <source>
        <dbReference type="PROSITE" id="PS50853"/>
    </source>
</evidence>
<dbReference type="InterPro" id="IPR003598">
    <property type="entry name" value="Ig_sub2"/>
</dbReference>
<dbReference type="InterPro" id="IPR036179">
    <property type="entry name" value="Ig-like_dom_sf"/>
</dbReference>
<keyword evidence="9" id="KW-0472">Membrane</keyword>
<dbReference type="InterPro" id="IPR003961">
    <property type="entry name" value="FN3_dom"/>
</dbReference>
<dbReference type="CDD" id="cd00096">
    <property type="entry name" value="Ig"/>
    <property type="match status" value="1"/>
</dbReference>
<dbReference type="PANTHER" id="PTHR44170:SF6">
    <property type="entry name" value="CONTACTIN"/>
    <property type="match status" value="1"/>
</dbReference>
<dbReference type="SUPFAM" id="SSF49265">
    <property type="entry name" value="Fibronectin type III"/>
    <property type="match status" value="2"/>
</dbReference>
<dbReference type="InterPro" id="IPR016186">
    <property type="entry name" value="C-type_lectin-like/link_sf"/>
</dbReference>
<dbReference type="Gene3D" id="3.10.100.10">
    <property type="entry name" value="Mannose-Binding Protein A, subunit A"/>
    <property type="match status" value="1"/>
</dbReference>
<evidence type="ECO:0000256" key="15">
    <source>
        <dbReference type="SAM" id="MobiDB-lite"/>
    </source>
</evidence>
<evidence type="ECO:0000256" key="3">
    <source>
        <dbReference type="ARBA" id="ARBA00022475"/>
    </source>
</evidence>
<keyword evidence="4" id="KW-0336">GPI-anchor</keyword>
<feature type="domain" description="Ig-like" evidence="17">
    <location>
        <begin position="337"/>
        <end position="438"/>
    </location>
</feature>
<dbReference type="SMART" id="SM00409">
    <property type="entry name" value="IG"/>
    <property type="match status" value="5"/>
</dbReference>
<dbReference type="FunFam" id="2.60.40.10:FF:001933">
    <property type="entry name" value="Blast:Contactin"/>
    <property type="match status" value="1"/>
</dbReference>
<dbReference type="InterPro" id="IPR013783">
    <property type="entry name" value="Ig-like_fold"/>
</dbReference>
<dbReference type="Pfam" id="PF00059">
    <property type="entry name" value="Lectin_C"/>
    <property type="match status" value="1"/>
</dbReference>
<dbReference type="Pfam" id="PF00041">
    <property type="entry name" value="fn3"/>
    <property type="match status" value="3"/>
</dbReference>
<dbReference type="FunFam" id="2.60.40.10:FF:001529">
    <property type="entry name" value="Cell adhesion molecule"/>
    <property type="match status" value="1"/>
</dbReference>